<evidence type="ECO:0000256" key="1">
    <source>
        <dbReference type="SAM" id="MobiDB-lite"/>
    </source>
</evidence>
<proteinExistence type="predicted"/>
<feature type="region of interest" description="Disordered" evidence="1">
    <location>
        <begin position="421"/>
        <end position="444"/>
    </location>
</feature>
<feature type="region of interest" description="Disordered" evidence="1">
    <location>
        <begin position="239"/>
        <end position="294"/>
    </location>
</feature>
<evidence type="ECO:0000313" key="2">
    <source>
        <dbReference type="EMBL" id="KAF5225409.1"/>
    </source>
</evidence>
<dbReference type="Proteomes" id="UP000583944">
    <property type="component" value="Unassembled WGS sequence"/>
</dbReference>
<dbReference type="EMBL" id="JABDHM010000007">
    <property type="protein sequence ID" value="KAF5225409.1"/>
    <property type="molecule type" value="Genomic_DNA"/>
</dbReference>
<feature type="compositionally biased region" description="Polar residues" evidence="1">
    <location>
        <begin position="249"/>
        <end position="258"/>
    </location>
</feature>
<feature type="compositionally biased region" description="Low complexity" evidence="1">
    <location>
        <begin position="259"/>
        <end position="268"/>
    </location>
</feature>
<protein>
    <submittedName>
        <fullName evidence="2">Uncharacterized protein</fullName>
    </submittedName>
</protein>
<evidence type="ECO:0000313" key="3">
    <source>
        <dbReference type="Proteomes" id="UP000583944"/>
    </source>
</evidence>
<name>A0A7J6YFI3_TRYCR</name>
<comment type="caution">
    <text evidence="2">The sequence shown here is derived from an EMBL/GenBank/DDBJ whole genome shotgun (WGS) entry which is preliminary data.</text>
</comment>
<sequence>MGVEGAVRFSARCRRGQLVRGCSCVYCLFFFLCVCVGRGRNFSQPAGRERVMAVTQHDGAAASTRPATSLRVLELSDEFVKLLGVERDAAESLQIVFAARCRQLLPVRRGTHDDRNKGTNEKFSTRVASRVVLLTGSGTLFVLKNRLANGCRMMERLEFGAHLHPHDRQARRRGQVTRRQRKTHSDEDEDDEAFHFFGYGSTHRGWPLVRIDVNVDEKPIRGMQSICITGWAHRSRKWVPQTAGPFSPGTGQTVRSPKTGSSATAAAAVGGGATSLSNPSSLARRHEREGKGKNSCNTMKVRFVLALQFYARLGLLGSVLALKIKQIATHFGRLGIMTFTLNHFSQSLHHARQNMALFAAESLSSLPTPPPRGGGSFAFLLSLRHLFRLRDLVHWVKKRKLHRRISLKDVVCNGIPMPPTMTVYESEDGEEKDASLRSSSSSVSSSLSSSELAAMYTTDEEAEREAGLAELEDRCFSTDNTLLDDDIFNARIIGLLDDITRVEGILMAQRLQGQ</sequence>
<accession>A0A7J6YFI3</accession>
<dbReference type="AlphaFoldDB" id="A0A7J6YFI3"/>
<gene>
    <name evidence="2" type="ORF">ECC02_001587</name>
</gene>
<feature type="region of interest" description="Disordered" evidence="1">
    <location>
        <begin position="165"/>
        <end position="189"/>
    </location>
</feature>
<dbReference type="VEuPathDB" id="TriTrypDB:ECC02_001587"/>
<feature type="compositionally biased region" description="Basic residues" evidence="1">
    <location>
        <begin position="169"/>
        <end position="182"/>
    </location>
</feature>
<dbReference type="VEuPathDB" id="TriTrypDB:BCY84_22038"/>
<reference evidence="2 3" key="1">
    <citation type="journal article" date="2019" name="Genome Biol. Evol.">
        <title>Nanopore Sequencing Significantly Improves Genome Assembly of the Protozoan Parasite Trypanosoma cruzi.</title>
        <authorList>
            <person name="Diaz-Viraque F."/>
            <person name="Pita S."/>
            <person name="Greif G."/>
            <person name="de Souza R.C.M."/>
            <person name="Iraola G."/>
            <person name="Robello C."/>
        </authorList>
    </citation>
    <scope>NUCLEOTIDE SEQUENCE [LARGE SCALE GENOMIC DNA]</scope>
    <source>
        <strain evidence="2 3">Berenice</strain>
    </source>
</reference>
<organism evidence="2 3">
    <name type="scientific">Trypanosoma cruzi</name>
    <dbReference type="NCBI Taxonomy" id="5693"/>
    <lineage>
        <taxon>Eukaryota</taxon>
        <taxon>Discoba</taxon>
        <taxon>Euglenozoa</taxon>
        <taxon>Kinetoplastea</taxon>
        <taxon>Metakinetoplastina</taxon>
        <taxon>Trypanosomatida</taxon>
        <taxon>Trypanosomatidae</taxon>
        <taxon>Trypanosoma</taxon>
        <taxon>Schizotrypanum</taxon>
    </lineage>
</organism>